<dbReference type="PANTHER" id="PTHR45686">
    <property type="entry name" value="ADP-RIBOSYLATION FACTOR GTPASE ACTIVATING PROTEIN 3, ISOFORM H-RELATED"/>
    <property type="match status" value="1"/>
</dbReference>
<feature type="region of interest" description="Disordered" evidence="6">
    <location>
        <begin position="140"/>
        <end position="212"/>
    </location>
</feature>
<feature type="domain" description="Arf-GAP" evidence="7">
    <location>
        <begin position="11"/>
        <end position="128"/>
    </location>
</feature>
<dbReference type="PRINTS" id="PR00405">
    <property type="entry name" value="REVINTRACTNG"/>
</dbReference>
<keyword evidence="2" id="KW-0479">Metal-binding</keyword>
<keyword evidence="1" id="KW-0343">GTPase activation</keyword>
<evidence type="ECO:0000256" key="2">
    <source>
        <dbReference type="ARBA" id="ARBA00022723"/>
    </source>
</evidence>
<dbReference type="AlphaFoldDB" id="A0A8H7PST9"/>
<evidence type="ECO:0000256" key="3">
    <source>
        <dbReference type="ARBA" id="ARBA00022771"/>
    </source>
</evidence>
<organism evidence="8 9">
    <name type="scientific">Umbelopsis vinacea</name>
    <dbReference type="NCBI Taxonomy" id="44442"/>
    <lineage>
        <taxon>Eukaryota</taxon>
        <taxon>Fungi</taxon>
        <taxon>Fungi incertae sedis</taxon>
        <taxon>Mucoromycota</taxon>
        <taxon>Mucoromycotina</taxon>
        <taxon>Umbelopsidomycetes</taxon>
        <taxon>Umbelopsidales</taxon>
        <taxon>Umbelopsidaceae</taxon>
        <taxon>Umbelopsis</taxon>
    </lineage>
</organism>
<name>A0A8H7PST9_9FUNG</name>
<dbReference type="GO" id="GO:0008270">
    <property type="term" value="F:zinc ion binding"/>
    <property type="evidence" value="ECO:0007669"/>
    <property type="project" value="UniProtKB-KW"/>
</dbReference>
<feature type="compositionally biased region" description="Basic residues" evidence="6">
    <location>
        <begin position="200"/>
        <end position="212"/>
    </location>
</feature>
<dbReference type="PANTHER" id="PTHR45686:SF4">
    <property type="entry name" value="ADP-RIBOSYLATION FACTOR GTPASE ACTIVATING PROTEIN 3, ISOFORM H"/>
    <property type="match status" value="1"/>
</dbReference>
<gene>
    <name evidence="8" type="ORF">INT44_006500</name>
</gene>
<evidence type="ECO:0000256" key="1">
    <source>
        <dbReference type="ARBA" id="ARBA00022468"/>
    </source>
</evidence>
<feature type="region of interest" description="Disordered" evidence="6">
    <location>
        <begin position="254"/>
        <end position="287"/>
    </location>
</feature>
<feature type="compositionally biased region" description="Polar residues" evidence="6">
    <location>
        <begin position="180"/>
        <end position="199"/>
    </location>
</feature>
<keyword evidence="3 5" id="KW-0863">Zinc-finger</keyword>
<dbReference type="PROSITE" id="PS50115">
    <property type="entry name" value="ARFGAP"/>
    <property type="match status" value="1"/>
</dbReference>
<dbReference type="Pfam" id="PF01412">
    <property type="entry name" value="ArfGap"/>
    <property type="match status" value="1"/>
</dbReference>
<feature type="compositionally biased region" description="Low complexity" evidence="6">
    <location>
        <begin position="256"/>
        <end position="272"/>
    </location>
</feature>
<dbReference type="SUPFAM" id="SSF57863">
    <property type="entry name" value="ArfGap/RecO-like zinc finger"/>
    <property type="match status" value="1"/>
</dbReference>
<dbReference type="Proteomes" id="UP000612746">
    <property type="component" value="Unassembled WGS sequence"/>
</dbReference>
<dbReference type="SMART" id="SM00105">
    <property type="entry name" value="ArfGap"/>
    <property type="match status" value="1"/>
</dbReference>
<dbReference type="GO" id="GO:0005096">
    <property type="term" value="F:GTPase activator activity"/>
    <property type="evidence" value="ECO:0007669"/>
    <property type="project" value="UniProtKB-KW"/>
</dbReference>
<keyword evidence="9" id="KW-1185">Reference proteome</keyword>
<reference evidence="8" key="1">
    <citation type="submission" date="2020-12" db="EMBL/GenBank/DDBJ databases">
        <title>Metabolic potential, ecology and presence of endohyphal bacteria is reflected in genomic diversity of Mucoromycotina.</title>
        <authorList>
            <person name="Muszewska A."/>
            <person name="Okrasinska A."/>
            <person name="Steczkiewicz K."/>
            <person name="Drgas O."/>
            <person name="Orlowska M."/>
            <person name="Perlinska-Lenart U."/>
            <person name="Aleksandrzak-Piekarczyk T."/>
            <person name="Szatraj K."/>
            <person name="Zielenkiewicz U."/>
            <person name="Pilsyk S."/>
            <person name="Malc E."/>
            <person name="Mieczkowski P."/>
            <person name="Kruszewska J.S."/>
            <person name="Biernat P."/>
            <person name="Pawlowska J."/>
        </authorList>
    </citation>
    <scope>NUCLEOTIDE SEQUENCE</scope>
    <source>
        <strain evidence="8">WA0000051536</strain>
    </source>
</reference>
<accession>A0A8H7PST9</accession>
<protein>
    <recommendedName>
        <fullName evidence="7">Arf-GAP domain-containing protein</fullName>
    </recommendedName>
</protein>
<dbReference type="InterPro" id="IPR037278">
    <property type="entry name" value="ARFGAP/RecO"/>
</dbReference>
<evidence type="ECO:0000313" key="9">
    <source>
        <dbReference type="Proteomes" id="UP000612746"/>
    </source>
</evidence>
<dbReference type="GO" id="GO:0048205">
    <property type="term" value="P:COPI coating of Golgi vesicle"/>
    <property type="evidence" value="ECO:0007669"/>
    <property type="project" value="TreeGrafter"/>
</dbReference>
<keyword evidence="4" id="KW-0862">Zinc</keyword>
<dbReference type="EMBL" id="JAEPRA010000010">
    <property type="protein sequence ID" value="KAG2179652.1"/>
    <property type="molecule type" value="Genomic_DNA"/>
</dbReference>
<sequence length="417" mass="46065">MAKEATKEERDQIFKELKQNKYNKLCFDCGSRNPTWASVTFAVYICQDCSSTHRGLGVHISFVRSIVLDIWQWEHLWLMRAGGNQAAQEYFSKHGVSALSKDALNKYTSKAAQQYKKQLAQRAKTMQESVATDLTEAEPSLIDFSGSPPAAANKSNGTTTWSKEEEDFFSGWEKPKNEAATPQNHTVKARANLSTASHTRQQKAKPMKLGARRHADFNFEEAQAREKQASVMAEEVASTAVSQPAYTSSRLAYADNSNQNSNNSSAVPVASSKQNGTTNAPQRFGGFGFVPDANTKANAQSVNLPSRITGMGSAPDVDEVTAARDRFTNAKSISSDQYFQRGNYDQTLSAENSAKIAQFQGSNSISSDQYFGRPEFTESSRRISSEFDASDLTKKFLRGASRGASKLQRMISDLERR</sequence>
<dbReference type="GO" id="GO:0000139">
    <property type="term" value="C:Golgi membrane"/>
    <property type="evidence" value="ECO:0007669"/>
    <property type="project" value="GOC"/>
</dbReference>
<dbReference type="InterPro" id="IPR001164">
    <property type="entry name" value="ArfGAP_dom"/>
</dbReference>
<evidence type="ECO:0000256" key="5">
    <source>
        <dbReference type="PROSITE-ProRule" id="PRU00288"/>
    </source>
</evidence>
<proteinExistence type="predicted"/>
<dbReference type="InterPro" id="IPR038508">
    <property type="entry name" value="ArfGAP_dom_sf"/>
</dbReference>
<evidence type="ECO:0000313" key="8">
    <source>
        <dbReference type="EMBL" id="KAG2179652.1"/>
    </source>
</evidence>
<comment type="caution">
    <text evidence="8">The sequence shown here is derived from an EMBL/GenBank/DDBJ whole genome shotgun (WGS) entry which is preliminary data.</text>
</comment>
<evidence type="ECO:0000256" key="6">
    <source>
        <dbReference type="SAM" id="MobiDB-lite"/>
    </source>
</evidence>
<dbReference type="Gene3D" id="1.10.220.150">
    <property type="entry name" value="Arf GTPase activating protein"/>
    <property type="match status" value="1"/>
</dbReference>
<evidence type="ECO:0000256" key="4">
    <source>
        <dbReference type="ARBA" id="ARBA00022833"/>
    </source>
</evidence>
<evidence type="ECO:0000259" key="7">
    <source>
        <dbReference type="PROSITE" id="PS50115"/>
    </source>
</evidence>
<dbReference type="CDD" id="cd08831">
    <property type="entry name" value="ArfGap_ArfGap2_3_like"/>
    <property type="match status" value="1"/>
</dbReference>
<dbReference type="OrthoDB" id="983479at2759"/>